<dbReference type="RefSeq" id="WP_330931533.1">
    <property type="nucleotide sequence ID" value="NZ_CP119075.1"/>
</dbReference>
<dbReference type="EMBL" id="CP119075">
    <property type="protein sequence ID" value="WED67379.1"/>
    <property type="molecule type" value="Genomic_DNA"/>
</dbReference>
<name>A0AAF0I5N5_9BACT</name>
<dbReference type="Proteomes" id="UP001218638">
    <property type="component" value="Chromosome"/>
</dbReference>
<sequence>MTKADAPEIVHGLETPYPLRPFQNYFRLEGWALIKNGAGRTRARVRIDQKVFLPESEPLRDDVAVLYPEIPYARTSGFVFVCLLPFGNYLGSLEVSNDGGSTWHTVRNMMIPVSSHPLMGAFETAGTDGVLTETKRLAGWLWHPEFTLREVVLLFGNIAVPVKFGVRRPDVGSRFPGQPEAQFSGFITCENLPRGKGPIRLQATTTCGRVYFLDAKFSANLPTGAYLKPRSPRDIWELPPARLPMAEPRDSPTERGSFNLLFVLYGDFTSNSASHISAFANELIARGFDCIVAVPEHAETIGALPDARFMAIEYADLGQLPSFYRDGRPPTVVHAWTTRELVRQFSTAVASRFGSQIVVHLEDNEQELLANHIGCTRNELNSMDTVELDSRVPTTLSHPRRAAELLAKAVGVTTIITRLTEFVPPHVPHVTIWPAAAKAFYPRETNAGLRAKLGLSANDIVLFYHGNVHQANAREVGDLYRAVEMLNDSGLSTWLVRTGRNEPEFAEWVTPRLRGKFVELGFIKRSKDLPTLMSMADFFVQPGSAGAFNDYRFPSKLPEFFALGRPVILPSSNLGETLQHGRDAFILEKADSAGIASAISTLHQNKGLAKKLAAGAIAFAAENFSWTHSTDRLLEFYLKHTSLKNPGNERRLAAKSLNAAFAPTNCV</sequence>
<reference evidence="1" key="1">
    <citation type="submission" date="2023-03" db="EMBL/GenBank/DDBJ databases">
        <title>Lomoglobus Profundus gen. nov., sp. nov., a novel member of the phylum Verrucomicrobia, isolated from deep-marine sediment of South China Sea.</title>
        <authorList>
            <person name="Ahmad T."/>
            <person name="Ishaq S.E."/>
            <person name="Wang F."/>
        </authorList>
    </citation>
    <scope>NUCLEOTIDE SEQUENCE</scope>
    <source>
        <strain evidence="1">LMO-M01</strain>
    </source>
</reference>
<dbReference type="AlphaFoldDB" id="A0AAF0I5N5"/>
<keyword evidence="2" id="KW-1185">Reference proteome</keyword>
<evidence type="ECO:0000313" key="1">
    <source>
        <dbReference type="EMBL" id="WED67379.1"/>
    </source>
</evidence>
<proteinExistence type="predicted"/>
<dbReference type="SUPFAM" id="SSF53756">
    <property type="entry name" value="UDP-Glycosyltransferase/glycogen phosphorylase"/>
    <property type="match status" value="1"/>
</dbReference>
<dbReference type="Pfam" id="PF13692">
    <property type="entry name" value="Glyco_trans_1_4"/>
    <property type="match status" value="1"/>
</dbReference>
<organism evidence="1 2">
    <name type="scientific">Synoicihabitans lomoniglobus</name>
    <dbReference type="NCBI Taxonomy" id="2909285"/>
    <lineage>
        <taxon>Bacteria</taxon>
        <taxon>Pseudomonadati</taxon>
        <taxon>Verrucomicrobiota</taxon>
        <taxon>Opitutia</taxon>
        <taxon>Opitutales</taxon>
        <taxon>Opitutaceae</taxon>
        <taxon>Synoicihabitans</taxon>
    </lineage>
</organism>
<dbReference type="KEGG" id="slom:PXH66_11015"/>
<accession>A0AAF0I5N5</accession>
<protein>
    <submittedName>
        <fullName evidence="1">Glycosyltransferase family 4 protein</fullName>
    </submittedName>
</protein>
<evidence type="ECO:0000313" key="2">
    <source>
        <dbReference type="Proteomes" id="UP001218638"/>
    </source>
</evidence>
<gene>
    <name evidence="1" type="ORF">PXH66_11015</name>
</gene>
<dbReference type="Gene3D" id="3.40.50.2000">
    <property type="entry name" value="Glycogen Phosphorylase B"/>
    <property type="match status" value="1"/>
</dbReference>
<dbReference type="CDD" id="cd03801">
    <property type="entry name" value="GT4_PimA-like"/>
    <property type="match status" value="1"/>
</dbReference>
<dbReference type="PANTHER" id="PTHR12526">
    <property type="entry name" value="GLYCOSYLTRANSFERASE"/>
    <property type="match status" value="1"/>
</dbReference>